<evidence type="ECO:0000259" key="2">
    <source>
        <dbReference type="Pfam" id="PF13193"/>
    </source>
</evidence>
<dbReference type="PANTHER" id="PTHR45527">
    <property type="entry name" value="NONRIBOSOMAL PEPTIDE SYNTHETASE"/>
    <property type="match status" value="1"/>
</dbReference>
<dbReference type="InterPro" id="IPR010071">
    <property type="entry name" value="AA_adenyl_dom"/>
</dbReference>
<dbReference type="Pfam" id="PF13193">
    <property type="entry name" value="AMP-binding_C"/>
    <property type="match status" value="1"/>
</dbReference>
<dbReference type="InterPro" id="IPR045851">
    <property type="entry name" value="AMP-bd_C_sf"/>
</dbReference>
<dbReference type="GO" id="GO:0044550">
    <property type="term" value="P:secondary metabolite biosynthetic process"/>
    <property type="evidence" value="ECO:0007669"/>
    <property type="project" value="TreeGrafter"/>
</dbReference>
<dbReference type="Proteomes" id="UP000322634">
    <property type="component" value="Unassembled WGS sequence"/>
</dbReference>
<evidence type="ECO:0000259" key="1">
    <source>
        <dbReference type="Pfam" id="PF00501"/>
    </source>
</evidence>
<feature type="domain" description="AMP-dependent synthetase/ligase" evidence="1">
    <location>
        <begin position="9"/>
        <end position="358"/>
    </location>
</feature>
<dbReference type="AlphaFoldDB" id="A0A5D0UIQ0"/>
<dbReference type="PRINTS" id="PR00154">
    <property type="entry name" value="AMPBINDING"/>
</dbReference>
<dbReference type="OrthoDB" id="2472181at2"/>
<dbReference type="PANTHER" id="PTHR45527:SF1">
    <property type="entry name" value="FATTY ACID SYNTHASE"/>
    <property type="match status" value="1"/>
</dbReference>
<organism evidence="3 4">
    <name type="scientific">Actinomadura syzygii</name>
    <dbReference type="NCBI Taxonomy" id="1427538"/>
    <lineage>
        <taxon>Bacteria</taxon>
        <taxon>Bacillati</taxon>
        <taxon>Actinomycetota</taxon>
        <taxon>Actinomycetes</taxon>
        <taxon>Streptosporangiales</taxon>
        <taxon>Thermomonosporaceae</taxon>
        <taxon>Actinomadura</taxon>
    </lineage>
</organism>
<dbReference type="GO" id="GO:0016874">
    <property type="term" value="F:ligase activity"/>
    <property type="evidence" value="ECO:0007669"/>
    <property type="project" value="UniProtKB-KW"/>
</dbReference>
<evidence type="ECO:0000313" key="4">
    <source>
        <dbReference type="Proteomes" id="UP000322634"/>
    </source>
</evidence>
<evidence type="ECO:0000313" key="3">
    <source>
        <dbReference type="EMBL" id="TYC17522.1"/>
    </source>
</evidence>
<gene>
    <name evidence="3" type="ORF">FXF65_05880</name>
</gene>
<dbReference type="NCBIfam" id="TIGR01733">
    <property type="entry name" value="AA-adenyl-dom"/>
    <property type="match status" value="1"/>
</dbReference>
<dbReference type="GO" id="GO:0005737">
    <property type="term" value="C:cytoplasm"/>
    <property type="evidence" value="ECO:0007669"/>
    <property type="project" value="TreeGrafter"/>
</dbReference>
<sequence>MNLHRRLIDSAARRPDAPAVVDEAGTRTYRELDDLAGAIARRLAALGVRRGDRVVLWADKSAAVVAAMQGVLRLGAAYVPVDGASPAGRVAALARDCGARAVCVGDARLGALRAELGADAEYLDLDVPLAADGPSPDETCEPDDLAFILYTSGSTGTPKGVCISHRAALAFVDWAVGLLDATSADRFANHAPFTFDLSVLDLYAPLTVGASVHLIPAALGYAPGQLVDLLYEREITVWYSVPSVLILMMRDGGLLDRAPSAALRAVLFAGEPFPIPYVRRLADWTSAPLFNLYGPTETNVCTFHRVEPADLGRDRPVPIGRPSCGDDVWAVRPDGAPAAEGDEGELMVDGPTVMLGYWGGEPQRGAYATGDVVRVLPGGAFDYVGRRDHMVKVRGHRIELGEVEAALAAHPDVDQVSVVVAGTAVNARLVAFIVPGPGRAPGVLELKEHSSRRLPRYMIADRFHLVPELPRTRNGKVDRTLLVERHVERTVSVT</sequence>
<reference evidence="3 4" key="1">
    <citation type="submission" date="2019-08" db="EMBL/GenBank/DDBJ databases">
        <title>Actinomadura sp. nov. CYP1-5 isolated from mountain soil.</title>
        <authorList>
            <person name="Songsumanus A."/>
            <person name="Kuncharoen N."/>
            <person name="Kudo T."/>
            <person name="Yuki M."/>
            <person name="Igarashi Y."/>
            <person name="Tanasupawat S."/>
        </authorList>
    </citation>
    <scope>NUCLEOTIDE SEQUENCE [LARGE SCALE GENOMIC DNA]</scope>
    <source>
        <strain evidence="3 4">GKU157</strain>
    </source>
</reference>
<comment type="caution">
    <text evidence="3">The sequence shown here is derived from an EMBL/GenBank/DDBJ whole genome shotgun (WGS) entry which is preliminary data.</text>
</comment>
<accession>A0A5D0UIQ0</accession>
<dbReference type="InterPro" id="IPR020459">
    <property type="entry name" value="AMP-binding"/>
</dbReference>
<dbReference type="RefSeq" id="WP_148348665.1">
    <property type="nucleotide sequence ID" value="NZ_JBHSBF010000003.1"/>
</dbReference>
<dbReference type="GO" id="GO:0043041">
    <property type="term" value="P:amino acid activation for nonribosomal peptide biosynthetic process"/>
    <property type="evidence" value="ECO:0007669"/>
    <property type="project" value="TreeGrafter"/>
</dbReference>
<dbReference type="Gene3D" id="3.30.300.30">
    <property type="match status" value="1"/>
</dbReference>
<dbReference type="InterPro" id="IPR020845">
    <property type="entry name" value="AMP-binding_CS"/>
</dbReference>
<keyword evidence="4" id="KW-1185">Reference proteome</keyword>
<dbReference type="GO" id="GO:0031177">
    <property type="term" value="F:phosphopantetheine binding"/>
    <property type="evidence" value="ECO:0007669"/>
    <property type="project" value="TreeGrafter"/>
</dbReference>
<dbReference type="EMBL" id="VSFF01000002">
    <property type="protein sequence ID" value="TYC17522.1"/>
    <property type="molecule type" value="Genomic_DNA"/>
</dbReference>
<dbReference type="PROSITE" id="PS00455">
    <property type="entry name" value="AMP_BINDING"/>
    <property type="match status" value="1"/>
</dbReference>
<dbReference type="Pfam" id="PF00501">
    <property type="entry name" value="AMP-binding"/>
    <property type="match status" value="1"/>
</dbReference>
<dbReference type="InterPro" id="IPR000873">
    <property type="entry name" value="AMP-dep_synth/lig_dom"/>
</dbReference>
<proteinExistence type="predicted"/>
<dbReference type="InterPro" id="IPR042099">
    <property type="entry name" value="ANL_N_sf"/>
</dbReference>
<dbReference type="InterPro" id="IPR025110">
    <property type="entry name" value="AMP-bd_C"/>
</dbReference>
<name>A0A5D0UIQ0_9ACTN</name>
<feature type="domain" description="AMP-binding enzyme C-terminal" evidence="2">
    <location>
        <begin position="402"/>
        <end position="476"/>
    </location>
</feature>
<dbReference type="SUPFAM" id="SSF56801">
    <property type="entry name" value="Acetyl-CoA synthetase-like"/>
    <property type="match status" value="1"/>
</dbReference>
<dbReference type="Gene3D" id="3.40.50.12780">
    <property type="entry name" value="N-terminal domain of ligase-like"/>
    <property type="match status" value="1"/>
</dbReference>
<protein>
    <submittedName>
        <fullName evidence="3">D-alanine--poly(Phosphoribitol) ligase</fullName>
    </submittedName>
</protein>
<keyword evidence="3" id="KW-0436">Ligase</keyword>